<dbReference type="Pfam" id="PF00989">
    <property type="entry name" value="PAS"/>
    <property type="match status" value="1"/>
</dbReference>
<organism evidence="19 20">
    <name type="scientific">Hyphomonas jannaschiana VP2</name>
    <dbReference type="NCBI Taxonomy" id="1280952"/>
    <lineage>
        <taxon>Bacteria</taxon>
        <taxon>Pseudomonadati</taxon>
        <taxon>Pseudomonadota</taxon>
        <taxon>Alphaproteobacteria</taxon>
        <taxon>Hyphomonadales</taxon>
        <taxon>Hyphomonadaceae</taxon>
        <taxon>Hyphomonas</taxon>
    </lineage>
</organism>
<dbReference type="InterPro" id="IPR000014">
    <property type="entry name" value="PAS"/>
</dbReference>
<dbReference type="Proteomes" id="UP000024816">
    <property type="component" value="Unassembled WGS sequence"/>
</dbReference>
<evidence type="ECO:0000256" key="5">
    <source>
        <dbReference type="ARBA" id="ARBA00022553"/>
    </source>
</evidence>
<keyword evidence="20" id="KW-1185">Reference proteome</keyword>
<name>A0A059FD65_9PROT</name>
<dbReference type="FunFam" id="3.30.565.10:FF:000010">
    <property type="entry name" value="Sensor histidine kinase RcsC"/>
    <property type="match status" value="1"/>
</dbReference>
<dbReference type="InterPro" id="IPR003594">
    <property type="entry name" value="HATPase_dom"/>
</dbReference>
<evidence type="ECO:0000256" key="4">
    <source>
        <dbReference type="ARBA" id="ARBA00022475"/>
    </source>
</evidence>
<evidence type="ECO:0000256" key="9">
    <source>
        <dbReference type="ARBA" id="ARBA00022777"/>
    </source>
</evidence>
<keyword evidence="9 19" id="KW-0418">Kinase</keyword>
<dbReference type="SUPFAM" id="SSF47384">
    <property type="entry name" value="Homodimeric domain of signal transducing histidine kinase"/>
    <property type="match status" value="1"/>
</dbReference>
<keyword evidence="12" id="KW-0902">Two-component regulatory system</keyword>
<evidence type="ECO:0000256" key="14">
    <source>
        <dbReference type="PROSITE-ProRule" id="PRU00169"/>
    </source>
</evidence>
<evidence type="ECO:0000256" key="13">
    <source>
        <dbReference type="ARBA" id="ARBA00023136"/>
    </source>
</evidence>
<dbReference type="InterPro" id="IPR005467">
    <property type="entry name" value="His_kinase_dom"/>
</dbReference>
<dbReference type="Pfam" id="PF00072">
    <property type="entry name" value="Response_reg"/>
    <property type="match status" value="2"/>
</dbReference>
<feature type="domain" description="Histidine kinase" evidence="16">
    <location>
        <begin position="148"/>
        <end position="368"/>
    </location>
</feature>
<evidence type="ECO:0000259" key="17">
    <source>
        <dbReference type="PROSITE" id="PS50110"/>
    </source>
</evidence>
<feature type="domain" description="Response regulatory" evidence="17">
    <location>
        <begin position="544"/>
        <end position="663"/>
    </location>
</feature>
<dbReference type="PANTHER" id="PTHR45339">
    <property type="entry name" value="HYBRID SIGNAL TRANSDUCTION HISTIDINE KINASE J"/>
    <property type="match status" value="1"/>
</dbReference>
<comment type="subcellular location">
    <subcellularLocation>
        <location evidence="2">Cell membrane</location>
        <topology evidence="2">Multi-pass membrane protein</topology>
    </subcellularLocation>
</comment>
<dbReference type="PANTHER" id="PTHR45339:SF1">
    <property type="entry name" value="HYBRID SIGNAL TRANSDUCTION HISTIDINE KINASE J"/>
    <property type="match status" value="1"/>
</dbReference>
<dbReference type="InterPro" id="IPR001789">
    <property type="entry name" value="Sig_transdc_resp-reg_receiver"/>
</dbReference>
<feature type="modified residue" description="4-aspartylphosphate" evidence="14">
    <location>
        <position position="443"/>
    </location>
</feature>
<dbReference type="GO" id="GO:0006355">
    <property type="term" value="P:regulation of DNA-templated transcription"/>
    <property type="evidence" value="ECO:0007669"/>
    <property type="project" value="InterPro"/>
</dbReference>
<dbReference type="PROSITE" id="PS50109">
    <property type="entry name" value="HIS_KIN"/>
    <property type="match status" value="1"/>
</dbReference>
<dbReference type="CDD" id="cd16922">
    <property type="entry name" value="HATPase_EvgS-ArcB-TorS-like"/>
    <property type="match status" value="1"/>
</dbReference>
<evidence type="ECO:0000256" key="11">
    <source>
        <dbReference type="ARBA" id="ARBA00022989"/>
    </source>
</evidence>
<dbReference type="InterPro" id="IPR035965">
    <property type="entry name" value="PAS-like_dom_sf"/>
</dbReference>
<keyword evidence="6" id="KW-0808">Transferase</keyword>
<keyword evidence="7" id="KW-0812">Transmembrane</keyword>
<comment type="catalytic activity">
    <reaction evidence="1">
        <text>ATP + protein L-histidine = ADP + protein N-phospho-L-histidine.</text>
        <dbReference type="EC" id="2.7.13.3"/>
    </reaction>
</comment>
<dbReference type="SUPFAM" id="SSF55874">
    <property type="entry name" value="ATPase domain of HSP90 chaperone/DNA topoisomerase II/histidine kinase"/>
    <property type="match status" value="1"/>
</dbReference>
<evidence type="ECO:0000256" key="2">
    <source>
        <dbReference type="ARBA" id="ARBA00004651"/>
    </source>
</evidence>
<gene>
    <name evidence="19" type="ORF">HJA_09144</name>
</gene>
<dbReference type="GO" id="GO:0000155">
    <property type="term" value="F:phosphorelay sensor kinase activity"/>
    <property type="evidence" value="ECO:0007669"/>
    <property type="project" value="InterPro"/>
</dbReference>
<dbReference type="Gene3D" id="3.30.565.10">
    <property type="entry name" value="Histidine kinase-like ATPase, C-terminal domain"/>
    <property type="match status" value="1"/>
</dbReference>
<keyword evidence="10" id="KW-0067">ATP-binding</keyword>
<dbReference type="InterPro" id="IPR013767">
    <property type="entry name" value="PAS_fold"/>
</dbReference>
<dbReference type="SUPFAM" id="SSF52172">
    <property type="entry name" value="CheY-like"/>
    <property type="match status" value="2"/>
</dbReference>
<feature type="domain" description="PAC" evidence="18">
    <location>
        <begin position="79"/>
        <end position="130"/>
    </location>
</feature>
<evidence type="ECO:0000313" key="19">
    <source>
        <dbReference type="EMBL" id="KCZ88522.1"/>
    </source>
</evidence>
<keyword evidence="13" id="KW-0472">Membrane</keyword>
<dbReference type="AlphaFoldDB" id="A0A059FD65"/>
<dbReference type="InterPro" id="IPR004358">
    <property type="entry name" value="Sig_transdc_His_kin-like_C"/>
</dbReference>
<accession>A0A059FD65</accession>
<proteinExistence type="predicted"/>
<reference evidence="19 20" key="1">
    <citation type="journal article" date="2014" name="Antonie Van Leeuwenhoek">
        <title>Hyphomonas beringensis sp. nov. and Hyphomonas chukchiensis sp. nov., isolated from surface seawater of the Bering Sea and Chukchi Sea.</title>
        <authorList>
            <person name="Li C."/>
            <person name="Lai Q."/>
            <person name="Li G."/>
            <person name="Dong C."/>
            <person name="Wang J."/>
            <person name="Liao Y."/>
            <person name="Shao Z."/>
        </authorList>
    </citation>
    <scope>NUCLEOTIDE SEQUENCE [LARGE SCALE GENOMIC DNA]</scope>
    <source>
        <strain evidence="19 20">VP2</strain>
    </source>
</reference>
<dbReference type="STRING" id="1280952.HJA_09144"/>
<keyword evidence="8" id="KW-0547">Nucleotide-binding</keyword>
<protein>
    <recommendedName>
        <fullName evidence="3">histidine kinase</fullName>
        <ecNumber evidence="3">2.7.13.3</ecNumber>
    </recommendedName>
</protein>
<dbReference type="SMART" id="SM00448">
    <property type="entry name" value="REC"/>
    <property type="match status" value="2"/>
</dbReference>
<evidence type="ECO:0000256" key="8">
    <source>
        <dbReference type="ARBA" id="ARBA00022741"/>
    </source>
</evidence>
<dbReference type="Gene3D" id="1.10.287.130">
    <property type="match status" value="1"/>
</dbReference>
<dbReference type="NCBIfam" id="TIGR00229">
    <property type="entry name" value="sensory_box"/>
    <property type="match status" value="1"/>
</dbReference>
<keyword evidence="4" id="KW-1003">Cell membrane</keyword>
<comment type="caution">
    <text evidence="19">The sequence shown here is derived from an EMBL/GenBank/DDBJ whole genome shotgun (WGS) entry which is preliminary data.</text>
</comment>
<dbReference type="PROSITE" id="PS50110">
    <property type="entry name" value="RESPONSE_REGULATORY"/>
    <property type="match status" value="2"/>
</dbReference>
<dbReference type="InterPro" id="IPR036097">
    <property type="entry name" value="HisK_dim/P_sf"/>
</dbReference>
<dbReference type="GO" id="GO:0005886">
    <property type="term" value="C:plasma membrane"/>
    <property type="evidence" value="ECO:0007669"/>
    <property type="project" value="UniProtKB-SubCell"/>
</dbReference>
<dbReference type="SMART" id="SM00091">
    <property type="entry name" value="PAS"/>
    <property type="match status" value="1"/>
</dbReference>
<dbReference type="GO" id="GO:0005524">
    <property type="term" value="F:ATP binding"/>
    <property type="evidence" value="ECO:0007669"/>
    <property type="project" value="UniProtKB-KW"/>
</dbReference>
<keyword evidence="5 14" id="KW-0597">Phosphoprotein</keyword>
<dbReference type="InterPro" id="IPR036890">
    <property type="entry name" value="HATPase_C_sf"/>
</dbReference>
<dbReference type="Gene3D" id="3.30.450.20">
    <property type="entry name" value="PAS domain"/>
    <property type="match status" value="1"/>
</dbReference>
<dbReference type="PROSITE" id="PS50113">
    <property type="entry name" value="PAC"/>
    <property type="match status" value="1"/>
</dbReference>
<evidence type="ECO:0000313" key="20">
    <source>
        <dbReference type="Proteomes" id="UP000024816"/>
    </source>
</evidence>
<dbReference type="Pfam" id="PF02518">
    <property type="entry name" value="HATPase_c"/>
    <property type="match status" value="1"/>
</dbReference>
<evidence type="ECO:0000256" key="6">
    <source>
        <dbReference type="ARBA" id="ARBA00022679"/>
    </source>
</evidence>
<evidence type="ECO:0000259" key="18">
    <source>
        <dbReference type="PROSITE" id="PS50113"/>
    </source>
</evidence>
<dbReference type="SMART" id="SM00388">
    <property type="entry name" value="HisKA"/>
    <property type="match status" value="1"/>
</dbReference>
<dbReference type="FunFam" id="1.10.287.130:FF:000003">
    <property type="entry name" value="Histidine kinase"/>
    <property type="match status" value="1"/>
</dbReference>
<sequence>MTGDAKTGLLTETLNLLPNPVFIRRADHVWVEVNEAFCRFTGQSRDALIGAGGQDNFPVDRPGLFGELADLALGAPEGHVQTEQVTNAAGDTCWMEITASCTEGADGHTYIIGILTDVTETKQQAAELETARQIALNASKSKTEFLANMSHEIRTPMNGVLGMSQVLRRTALDEEQVEIVEMIERSGEALLTVINDILDFSKIEAGRLKIDAEPFSLSGVLDDVAALLGSGANEKGIELITDISRDVPDEVIGDAGRIRQILTNLVGNAIKFTTKGHVLVRIAGSGQGGYAHLAITVDDTGVGIPEDKLDTVFHQFEQADASTTRRYGGTGLGLSICRSLVEAMAGEIGVTSTFGVGSTFRVELTLPIADDEPRLFLEPVERADLSHLRALVIDDISLNCRISASQLALYGIRSDHEMDPRAGLRRLADAYNRREPYDLLVLDFQMPDIDGLRVAQMIRSKPAFNRLKIVVVSSVDSAEVKEAFLKTGVSAFLVKPLRSGVLGETVAQAFQGTERQRPAKAPRPEAPARPARAVRSGMSLSAGRILIAEDNDVNQRVIAGLLRTSGYELHFAANGEEAVELFRQNAYALVLMDVSMPVMDGLAATRVIRDFESSGGRPPTPIIAVTAHAMTEERQDFLTRGVDAVLTKPLDKAELLEAVETWARRTVHRVA</sequence>
<evidence type="ECO:0000256" key="7">
    <source>
        <dbReference type="ARBA" id="ARBA00022692"/>
    </source>
</evidence>
<dbReference type="PATRIC" id="fig|1280952.3.peg.1824"/>
<dbReference type="OrthoDB" id="9774458at2"/>
<dbReference type="eggNOG" id="COG5002">
    <property type="taxonomic scope" value="Bacteria"/>
</dbReference>
<feature type="region of interest" description="Disordered" evidence="15">
    <location>
        <begin position="513"/>
        <end position="533"/>
    </location>
</feature>
<dbReference type="Pfam" id="PF00512">
    <property type="entry name" value="HisKA"/>
    <property type="match status" value="1"/>
</dbReference>
<dbReference type="Gene3D" id="3.40.50.2300">
    <property type="match status" value="2"/>
</dbReference>
<dbReference type="InterPro" id="IPR003661">
    <property type="entry name" value="HisK_dim/P_dom"/>
</dbReference>
<dbReference type="InterPro" id="IPR000700">
    <property type="entry name" value="PAS-assoc_C"/>
</dbReference>
<keyword evidence="11" id="KW-1133">Transmembrane helix</keyword>
<evidence type="ECO:0000256" key="3">
    <source>
        <dbReference type="ARBA" id="ARBA00012438"/>
    </source>
</evidence>
<feature type="domain" description="Response regulatory" evidence="17">
    <location>
        <begin position="389"/>
        <end position="510"/>
    </location>
</feature>
<evidence type="ECO:0000256" key="12">
    <source>
        <dbReference type="ARBA" id="ARBA00023012"/>
    </source>
</evidence>
<dbReference type="EC" id="2.7.13.3" evidence="3"/>
<evidence type="ECO:0000256" key="1">
    <source>
        <dbReference type="ARBA" id="ARBA00000085"/>
    </source>
</evidence>
<dbReference type="SUPFAM" id="SSF55785">
    <property type="entry name" value="PYP-like sensor domain (PAS domain)"/>
    <property type="match status" value="1"/>
</dbReference>
<feature type="modified residue" description="4-aspartylphosphate" evidence="14">
    <location>
        <position position="593"/>
    </location>
</feature>
<evidence type="ECO:0000256" key="10">
    <source>
        <dbReference type="ARBA" id="ARBA00022840"/>
    </source>
</evidence>
<dbReference type="CDD" id="cd00130">
    <property type="entry name" value="PAS"/>
    <property type="match status" value="1"/>
</dbReference>
<dbReference type="CDD" id="cd17546">
    <property type="entry name" value="REC_hyHK_CKI1_RcsC-like"/>
    <property type="match status" value="2"/>
</dbReference>
<dbReference type="CDD" id="cd00082">
    <property type="entry name" value="HisKA"/>
    <property type="match status" value="1"/>
</dbReference>
<dbReference type="InterPro" id="IPR011006">
    <property type="entry name" value="CheY-like_superfamily"/>
</dbReference>
<dbReference type="PRINTS" id="PR00344">
    <property type="entry name" value="BCTRLSENSOR"/>
</dbReference>
<evidence type="ECO:0000256" key="15">
    <source>
        <dbReference type="SAM" id="MobiDB-lite"/>
    </source>
</evidence>
<dbReference type="SMART" id="SM00387">
    <property type="entry name" value="HATPase_c"/>
    <property type="match status" value="1"/>
</dbReference>
<dbReference type="eggNOG" id="COG0642">
    <property type="taxonomic scope" value="Bacteria"/>
</dbReference>
<dbReference type="EMBL" id="ARYJ01000005">
    <property type="protein sequence ID" value="KCZ88522.1"/>
    <property type="molecule type" value="Genomic_DNA"/>
</dbReference>
<evidence type="ECO:0000259" key="16">
    <source>
        <dbReference type="PROSITE" id="PS50109"/>
    </source>
</evidence>
<dbReference type="RefSeq" id="WP_051597542.1">
    <property type="nucleotide sequence ID" value="NZ_ARYJ01000005.1"/>
</dbReference>